<dbReference type="PANTHER" id="PTHR42794:SF1">
    <property type="entry name" value="HEMIN IMPORT ATP-BINDING PROTEIN HMUV"/>
    <property type="match status" value="1"/>
</dbReference>
<dbReference type="RefSeq" id="WP_188425726.1">
    <property type="nucleotide sequence ID" value="NZ_BMCH01000002.1"/>
</dbReference>
<evidence type="ECO:0000256" key="2">
    <source>
        <dbReference type="ARBA" id="ARBA00022741"/>
    </source>
</evidence>
<dbReference type="SMART" id="SM00382">
    <property type="entry name" value="AAA"/>
    <property type="match status" value="1"/>
</dbReference>
<keyword evidence="2" id="KW-0547">Nucleotide-binding</keyword>
<organism evidence="7 8">
    <name type="scientific">Asaia siamensis</name>
    <dbReference type="NCBI Taxonomy" id="110479"/>
    <lineage>
        <taxon>Bacteria</taxon>
        <taxon>Pseudomonadati</taxon>
        <taxon>Pseudomonadota</taxon>
        <taxon>Alphaproteobacteria</taxon>
        <taxon>Acetobacterales</taxon>
        <taxon>Acetobacteraceae</taxon>
        <taxon>Asaia</taxon>
    </lineage>
</organism>
<keyword evidence="4" id="KW-1278">Translocase</keyword>
<keyword evidence="1" id="KW-0813">Transport</keyword>
<reference evidence="8" key="1">
    <citation type="journal article" date="2019" name="Int. J. Syst. Evol. Microbiol.">
        <title>The Global Catalogue of Microorganisms (GCM) 10K type strain sequencing project: providing services to taxonomists for standard genome sequencing and annotation.</title>
        <authorList>
            <consortium name="The Broad Institute Genomics Platform"/>
            <consortium name="The Broad Institute Genome Sequencing Center for Infectious Disease"/>
            <person name="Wu L."/>
            <person name="Ma J."/>
        </authorList>
    </citation>
    <scope>NUCLEOTIDE SEQUENCE [LARGE SCALE GENOMIC DNA]</scope>
    <source>
        <strain evidence="8">CCM 7132</strain>
    </source>
</reference>
<name>A0ABQ1LMY9_9PROT</name>
<evidence type="ECO:0000256" key="5">
    <source>
        <dbReference type="ARBA" id="ARBA00037066"/>
    </source>
</evidence>
<evidence type="ECO:0000256" key="3">
    <source>
        <dbReference type="ARBA" id="ARBA00022840"/>
    </source>
</evidence>
<dbReference type="CDD" id="cd03214">
    <property type="entry name" value="ABC_Iron-Siderophores_B12_Hemin"/>
    <property type="match status" value="1"/>
</dbReference>
<dbReference type="InterPro" id="IPR003593">
    <property type="entry name" value="AAA+_ATPase"/>
</dbReference>
<comment type="function">
    <text evidence="5">Part of the ABC transporter complex HmuTUV involved in hemin import. Responsible for energy coupling to the transport system.</text>
</comment>
<feature type="domain" description="ABC transporter" evidence="6">
    <location>
        <begin position="4"/>
        <end position="239"/>
    </location>
</feature>
<dbReference type="Gene3D" id="3.40.50.300">
    <property type="entry name" value="P-loop containing nucleotide triphosphate hydrolases"/>
    <property type="match status" value="1"/>
</dbReference>
<dbReference type="InterPro" id="IPR003439">
    <property type="entry name" value="ABC_transporter-like_ATP-bd"/>
</dbReference>
<evidence type="ECO:0000313" key="7">
    <source>
        <dbReference type="EMBL" id="GGC26880.1"/>
    </source>
</evidence>
<comment type="caution">
    <text evidence="7">The sequence shown here is derived from an EMBL/GenBank/DDBJ whole genome shotgun (WGS) entry which is preliminary data.</text>
</comment>
<dbReference type="InterPro" id="IPR027417">
    <property type="entry name" value="P-loop_NTPase"/>
</dbReference>
<evidence type="ECO:0000259" key="6">
    <source>
        <dbReference type="PROSITE" id="PS50893"/>
    </source>
</evidence>
<proteinExistence type="predicted"/>
<keyword evidence="8" id="KW-1185">Reference proteome</keyword>
<dbReference type="PROSITE" id="PS50893">
    <property type="entry name" value="ABC_TRANSPORTER_2"/>
    <property type="match status" value="1"/>
</dbReference>
<dbReference type="SUPFAM" id="SSF52540">
    <property type="entry name" value="P-loop containing nucleoside triphosphate hydrolases"/>
    <property type="match status" value="1"/>
</dbReference>
<dbReference type="Proteomes" id="UP000637769">
    <property type="component" value="Unassembled WGS sequence"/>
</dbReference>
<protein>
    <submittedName>
        <fullName evidence="7">Iron ABC transporter ATP-binding protein</fullName>
    </submittedName>
</protein>
<gene>
    <name evidence="7" type="ORF">GCM10007207_10430</name>
</gene>
<dbReference type="Pfam" id="PF00005">
    <property type="entry name" value="ABC_tran"/>
    <property type="match status" value="1"/>
</dbReference>
<sequence>MAFLSLDSVGFARSGRVILRDLSLAFRKGELVSILGANGAGKTTLLRLMLGLSRPETGRVLVDGKDLSGLSRQQIARLMAYVPQNRDVLPPYSVAQIVGLGRLPYGSLTRGLSDQDMSRVEAALALLGLADLRDRPCTALSGGEYQRVLLARVMVQDAPVLVLDEPLSGLDYGHQIRLMALLEQLAREGRLVIMTAHQPDLVYRHASHVVLLEHGRVLAEGQPETVMDSARLAAFYGVSLRHHDHDGQRFFMGGDEKS</sequence>
<dbReference type="PANTHER" id="PTHR42794">
    <property type="entry name" value="HEMIN IMPORT ATP-BINDING PROTEIN HMUV"/>
    <property type="match status" value="1"/>
</dbReference>
<evidence type="ECO:0000256" key="1">
    <source>
        <dbReference type="ARBA" id="ARBA00022448"/>
    </source>
</evidence>
<dbReference type="GO" id="GO:0005524">
    <property type="term" value="F:ATP binding"/>
    <property type="evidence" value="ECO:0007669"/>
    <property type="project" value="UniProtKB-KW"/>
</dbReference>
<accession>A0ABQ1LMY9</accession>
<keyword evidence="3 7" id="KW-0067">ATP-binding</keyword>
<evidence type="ECO:0000256" key="4">
    <source>
        <dbReference type="ARBA" id="ARBA00022967"/>
    </source>
</evidence>
<dbReference type="EMBL" id="BMCH01000002">
    <property type="protein sequence ID" value="GGC26880.1"/>
    <property type="molecule type" value="Genomic_DNA"/>
</dbReference>
<evidence type="ECO:0000313" key="8">
    <source>
        <dbReference type="Proteomes" id="UP000637769"/>
    </source>
</evidence>